<dbReference type="Proteomes" id="UP000746690">
    <property type="component" value="Unassembled WGS sequence"/>
</dbReference>
<evidence type="ECO:0008006" key="4">
    <source>
        <dbReference type="Google" id="ProtNLM"/>
    </source>
</evidence>
<evidence type="ECO:0000313" key="3">
    <source>
        <dbReference type="Proteomes" id="UP000746690"/>
    </source>
</evidence>
<gene>
    <name evidence="2" type="ORF">HHX25_20145</name>
</gene>
<sequence>MKSYFNYTLKFVVILFVLTLFLTNCEKEAVVEKEQIVEEAIQEKLIKIEDVSVNEIPQIKRFLNRNPIVTKSVTNKGVSSKTDETAFGTVDFSNIKKLTDTLGQVTYTFRMIKPSTQTSEVEEYYFDNLVIKVLGDKSDYEAYILRYTYGGEYKEVDYEYYGLSGKIEHYPLTETSFGLDFIDPGLTARDSCRLYVVSDCGMAGHHSSLDYPCQSQTLSVTIYVECFGLSDEILISGNYVNPDDTGGDPSHGGSGRPGSTSPVNSPYDALEMSKYDALDRLLNLRNWEFAWLYKLENHETAMQIYDFLEKDASDEAKEFAEYVIKILMANPDANPFLGSDCRSFEYAQPPGALQKGCAVKNFDHRFYTTGVRSNGSPYYGEIDINIDTAYFTMPSWMSNGRAANLTALAVTAAIKSADLYFFSNPDVTKFKLAEVFKDAINAQLSLVGGSLSSVAPFPIPNPAPYVTSVLGISNPFDCD</sequence>
<evidence type="ECO:0000256" key="1">
    <source>
        <dbReference type="SAM" id="MobiDB-lite"/>
    </source>
</evidence>
<proteinExistence type="predicted"/>
<comment type="caution">
    <text evidence="2">The sequence shown here is derived from an EMBL/GenBank/DDBJ whole genome shotgun (WGS) entry which is preliminary data.</text>
</comment>
<accession>A0ABX1S4M7</accession>
<organism evidence="2 3">
    <name type="scientific">Flavivirga algicola</name>
    <dbReference type="NCBI Taxonomy" id="2729136"/>
    <lineage>
        <taxon>Bacteria</taxon>
        <taxon>Pseudomonadati</taxon>
        <taxon>Bacteroidota</taxon>
        <taxon>Flavobacteriia</taxon>
        <taxon>Flavobacteriales</taxon>
        <taxon>Flavobacteriaceae</taxon>
        <taxon>Flavivirga</taxon>
    </lineage>
</organism>
<reference evidence="2 3" key="1">
    <citation type="submission" date="2020-04" db="EMBL/GenBank/DDBJ databases">
        <title>A Flavivirga sp. nov.</title>
        <authorList>
            <person name="Sun X."/>
        </authorList>
    </citation>
    <scope>NUCLEOTIDE SEQUENCE [LARGE SCALE GENOMIC DNA]</scope>
    <source>
        <strain evidence="2 3">Y03</strain>
    </source>
</reference>
<evidence type="ECO:0000313" key="2">
    <source>
        <dbReference type="EMBL" id="NMH89823.1"/>
    </source>
</evidence>
<dbReference type="EMBL" id="JABBHF010000016">
    <property type="protein sequence ID" value="NMH89823.1"/>
    <property type="molecule type" value="Genomic_DNA"/>
</dbReference>
<dbReference type="RefSeq" id="WP_169677163.1">
    <property type="nucleotide sequence ID" value="NZ_JABBHF010000016.1"/>
</dbReference>
<feature type="region of interest" description="Disordered" evidence="1">
    <location>
        <begin position="240"/>
        <end position="265"/>
    </location>
</feature>
<name>A0ABX1S4M7_9FLAO</name>
<keyword evidence="3" id="KW-1185">Reference proteome</keyword>
<protein>
    <recommendedName>
        <fullName evidence="4">Lipoprotein</fullName>
    </recommendedName>
</protein>